<evidence type="ECO:0000313" key="1">
    <source>
        <dbReference type="EnsemblPlants" id="OB01G27810.1"/>
    </source>
</evidence>
<sequence length="194" mass="22574">MSENMALWHHGGGIRMEAWAIVPGRMFRSRKSYYLQMLAAHGDQIDILLTDIREHNDDIARLQLSQRTQNVEILGDCWPRSDELFKATALYHHEWFSLYRIVGEVEIPVHDIDNVIVLQSRGSCARTYMIPASCDFSMLGSGNAFYYLGKQYSNNGSYNVLYKKCLDSKELTLVKRLPEEWKLSDEWFIPTLKY</sequence>
<accession>J3L0M5</accession>
<dbReference type="HOGENOM" id="CLU_1605321_0_0_1"/>
<protein>
    <submittedName>
        <fullName evidence="1">Uncharacterized protein</fullName>
    </submittedName>
</protein>
<organism evidence="1">
    <name type="scientific">Oryza brachyantha</name>
    <name type="common">malo sina</name>
    <dbReference type="NCBI Taxonomy" id="4533"/>
    <lineage>
        <taxon>Eukaryota</taxon>
        <taxon>Viridiplantae</taxon>
        <taxon>Streptophyta</taxon>
        <taxon>Embryophyta</taxon>
        <taxon>Tracheophyta</taxon>
        <taxon>Spermatophyta</taxon>
        <taxon>Magnoliopsida</taxon>
        <taxon>Liliopsida</taxon>
        <taxon>Poales</taxon>
        <taxon>Poaceae</taxon>
        <taxon>BOP clade</taxon>
        <taxon>Oryzoideae</taxon>
        <taxon>Oryzeae</taxon>
        <taxon>Oryzinae</taxon>
        <taxon>Oryza</taxon>
    </lineage>
</organism>
<dbReference type="EnsemblPlants" id="OB01G27810.1">
    <property type="protein sequence ID" value="OB01G27810.1"/>
    <property type="gene ID" value="OB01G27810"/>
</dbReference>
<dbReference type="OMA" id="CARTYMI"/>
<evidence type="ECO:0000313" key="2">
    <source>
        <dbReference type="Proteomes" id="UP000006038"/>
    </source>
</evidence>
<name>J3L0M5_ORYBR</name>
<dbReference type="Gramene" id="OB01G27810.1">
    <property type="protein sequence ID" value="OB01G27810.1"/>
    <property type="gene ID" value="OB01G27810"/>
</dbReference>
<keyword evidence="2" id="KW-1185">Reference proteome</keyword>
<reference evidence="1" key="2">
    <citation type="submission" date="2013-04" db="UniProtKB">
        <authorList>
            <consortium name="EnsemblPlants"/>
        </authorList>
    </citation>
    <scope>IDENTIFICATION</scope>
</reference>
<dbReference type="Proteomes" id="UP000006038">
    <property type="component" value="Chromosome 1"/>
</dbReference>
<reference evidence="1" key="1">
    <citation type="journal article" date="2013" name="Nat. Commun.">
        <title>Whole-genome sequencing of Oryza brachyantha reveals mechanisms underlying Oryza genome evolution.</title>
        <authorList>
            <person name="Chen J."/>
            <person name="Huang Q."/>
            <person name="Gao D."/>
            <person name="Wang J."/>
            <person name="Lang Y."/>
            <person name="Liu T."/>
            <person name="Li B."/>
            <person name="Bai Z."/>
            <person name="Luis Goicoechea J."/>
            <person name="Liang C."/>
            <person name="Chen C."/>
            <person name="Zhang W."/>
            <person name="Sun S."/>
            <person name="Liao Y."/>
            <person name="Zhang X."/>
            <person name="Yang L."/>
            <person name="Song C."/>
            <person name="Wang M."/>
            <person name="Shi J."/>
            <person name="Liu G."/>
            <person name="Liu J."/>
            <person name="Zhou H."/>
            <person name="Zhou W."/>
            <person name="Yu Q."/>
            <person name="An N."/>
            <person name="Chen Y."/>
            <person name="Cai Q."/>
            <person name="Wang B."/>
            <person name="Liu B."/>
            <person name="Min J."/>
            <person name="Huang Y."/>
            <person name="Wu H."/>
            <person name="Li Z."/>
            <person name="Zhang Y."/>
            <person name="Yin Y."/>
            <person name="Song W."/>
            <person name="Jiang J."/>
            <person name="Jackson S.A."/>
            <person name="Wing R.A."/>
            <person name="Wang J."/>
            <person name="Chen M."/>
        </authorList>
    </citation>
    <scope>NUCLEOTIDE SEQUENCE [LARGE SCALE GENOMIC DNA]</scope>
    <source>
        <strain evidence="1">cv. IRGC 101232</strain>
    </source>
</reference>
<proteinExistence type="predicted"/>
<dbReference type="AlphaFoldDB" id="J3L0M5"/>